<dbReference type="SUPFAM" id="SSF81665">
    <property type="entry name" value="Calcium ATPase, transmembrane domain M"/>
    <property type="match status" value="1"/>
</dbReference>
<evidence type="ECO:0000259" key="15">
    <source>
        <dbReference type="SMART" id="SM00831"/>
    </source>
</evidence>
<evidence type="ECO:0000256" key="14">
    <source>
        <dbReference type="SAM" id="Phobius"/>
    </source>
</evidence>
<sequence>MSKVAALEEDLRHPHTLSAEDVLAHFHVSLETGLTHSQVLQQRLRHGPNELAEEEKKSIWKLILAQFEDLLVRILLVSAVVSFVLAVLDEKSSEEGITAFVEPLVILLILIANAFVGVWQESNAEKALDALKRLQPDTAAVLRDGCWTTVNAAGLVPGDVVQVKVGDKVPADLRVAILNSTTIRVEQSQLTGESQSVSKDPATCLPLETIIQGKVNMLFASTTISNGACVGVVTATGMATEIGAIQDAVQLAAGEEEQTPLQQKLDDFGNLLAKVIFAICLLVWLINYKHFFDPVHGSVIRGCIYYFKSDSHYRLTGVSPGLAGAELGSKPP</sequence>
<evidence type="ECO:0000256" key="13">
    <source>
        <dbReference type="ARBA" id="ARBA00023136"/>
    </source>
</evidence>
<keyword evidence="11 14" id="KW-1133">Transmembrane helix</keyword>
<dbReference type="InterPro" id="IPR001757">
    <property type="entry name" value="P_typ_ATPase"/>
</dbReference>
<dbReference type="SUPFAM" id="SSF81653">
    <property type="entry name" value="Calcium ATPase, transduction domain A"/>
    <property type="match status" value="1"/>
</dbReference>
<evidence type="ECO:0000256" key="4">
    <source>
        <dbReference type="ARBA" id="ARBA00022568"/>
    </source>
</evidence>
<dbReference type="AlphaFoldDB" id="A0A1Q9D6P4"/>
<keyword evidence="17" id="KW-1185">Reference proteome</keyword>
<dbReference type="GO" id="GO:0005388">
    <property type="term" value="F:P-type calcium transporter activity"/>
    <property type="evidence" value="ECO:0007669"/>
    <property type="project" value="UniProtKB-EC"/>
</dbReference>
<keyword evidence="10" id="KW-1278">Translocase</keyword>
<keyword evidence="7" id="KW-0106">Calcium</keyword>
<dbReference type="FunFam" id="2.70.150.10:FF:000014">
    <property type="entry name" value="Calcium-transporting ATPase, putative"/>
    <property type="match status" value="1"/>
</dbReference>
<dbReference type="PANTHER" id="PTHR42861">
    <property type="entry name" value="CALCIUM-TRANSPORTING ATPASE"/>
    <property type="match status" value="1"/>
</dbReference>
<evidence type="ECO:0000256" key="7">
    <source>
        <dbReference type="ARBA" id="ARBA00022837"/>
    </source>
</evidence>
<evidence type="ECO:0000313" key="17">
    <source>
        <dbReference type="Proteomes" id="UP000186817"/>
    </source>
</evidence>
<dbReference type="GO" id="GO:0005524">
    <property type="term" value="F:ATP binding"/>
    <property type="evidence" value="ECO:0007669"/>
    <property type="project" value="UniProtKB-KW"/>
</dbReference>
<dbReference type="Pfam" id="PF00122">
    <property type="entry name" value="E1-E2_ATPase"/>
    <property type="match status" value="1"/>
</dbReference>
<evidence type="ECO:0000256" key="11">
    <source>
        <dbReference type="ARBA" id="ARBA00022989"/>
    </source>
</evidence>
<dbReference type="NCBIfam" id="TIGR01494">
    <property type="entry name" value="ATPase_P-type"/>
    <property type="match status" value="1"/>
</dbReference>
<dbReference type="SMART" id="SM00831">
    <property type="entry name" value="Cation_ATPase_N"/>
    <property type="match status" value="1"/>
</dbReference>
<dbReference type="Pfam" id="PF00690">
    <property type="entry name" value="Cation_ATPase_N"/>
    <property type="match status" value="1"/>
</dbReference>
<keyword evidence="9" id="KW-0460">Magnesium</keyword>
<evidence type="ECO:0000256" key="10">
    <source>
        <dbReference type="ARBA" id="ARBA00022967"/>
    </source>
</evidence>
<comment type="subcellular location">
    <subcellularLocation>
        <location evidence="1">Membrane</location>
        <topology evidence="1">Multi-pass membrane protein</topology>
    </subcellularLocation>
</comment>
<feature type="transmembrane region" description="Helical" evidence="14">
    <location>
        <begin position="70"/>
        <end position="88"/>
    </location>
</feature>
<keyword evidence="5 14" id="KW-0812">Transmembrane</keyword>
<dbReference type="InterPro" id="IPR059000">
    <property type="entry name" value="ATPase_P-type_domA"/>
</dbReference>
<dbReference type="GO" id="GO:0016020">
    <property type="term" value="C:membrane"/>
    <property type="evidence" value="ECO:0007669"/>
    <property type="project" value="UniProtKB-SubCell"/>
</dbReference>
<dbReference type="Proteomes" id="UP000186817">
    <property type="component" value="Unassembled WGS sequence"/>
</dbReference>
<evidence type="ECO:0000256" key="1">
    <source>
        <dbReference type="ARBA" id="ARBA00004141"/>
    </source>
</evidence>
<evidence type="ECO:0000313" key="16">
    <source>
        <dbReference type="EMBL" id="OLP90850.1"/>
    </source>
</evidence>
<keyword evidence="3" id="KW-0813">Transport</keyword>
<keyword evidence="8" id="KW-0067">ATP-binding</keyword>
<keyword evidence="13 14" id="KW-0472">Membrane</keyword>
<accession>A0A1Q9D6P4</accession>
<dbReference type="InterPro" id="IPR008250">
    <property type="entry name" value="ATPase_P-typ_transduc_dom_A_sf"/>
</dbReference>
<dbReference type="InterPro" id="IPR004014">
    <property type="entry name" value="ATPase_P-typ_cation-transptr_N"/>
</dbReference>
<evidence type="ECO:0000256" key="8">
    <source>
        <dbReference type="ARBA" id="ARBA00022840"/>
    </source>
</evidence>
<dbReference type="Gene3D" id="1.20.1110.10">
    <property type="entry name" value="Calcium-transporting ATPase, transmembrane domain"/>
    <property type="match status" value="1"/>
</dbReference>
<evidence type="ECO:0000256" key="2">
    <source>
        <dbReference type="ARBA" id="ARBA00012790"/>
    </source>
</evidence>
<dbReference type="GO" id="GO:0016887">
    <property type="term" value="F:ATP hydrolysis activity"/>
    <property type="evidence" value="ECO:0007669"/>
    <property type="project" value="InterPro"/>
</dbReference>
<dbReference type="Gene3D" id="2.70.150.10">
    <property type="entry name" value="Calcium-transporting ATPase, cytoplasmic transduction domain A"/>
    <property type="match status" value="1"/>
</dbReference>
<feature type="transmembrane region" description="Helical" evidence="14">
    <location>
        <begin position="271"/>
        <end position="288"/>
    </location>
</feature>
<feature type="domain" description="Cation-transporting P-type ATPase N-terminal" evidence="15">
    <location>
        <begin position="13"/>
        <end position="87"/>
    </location>
</feature>
<dbReference type="OMA" id="LKDERTH"/>
<feature type="transmembrane region" description="Helical" evidence="14">
    <location>
        <begin position="100"/>
        <end position="119"/>
    </location>
</feature>
<dbReference type="EC" id="7.2.2.10" evidence="2"/>
<comment type="caution">
    <text evidence="16">The sequence shown here is derived from an EMBL/GenBank/DDBJ whole genome shotgun (WGS) entry which is preliminary data.</text>
</comment>
<dbReference type="EMBL" id="LSRX01000692">
    <property type="protein sequence ID" value="OLP90850.1"/>
    <property type="molecule type" value="Genomic_DNA"/>
</dbReference>
<evidence type="ECO:0000256" key="3">
    <source>
        <dbReference type="ARBA" id="ARBA00022448"/>
    </source>
</evidence>
<name>A0A1Q9D6P4_SYMMI</name>
<protein>
    <recommendedName>
        <fullName evidence="2">P-type Ca(2+) transporter</fullName>
        <ecNumber evidence="2">7.2.2.10</ecNumber>
    </recommendedName>
</protein>
<evidence type="ECO:0000256" key="5">
    <source>
        <dbReference type="ARBA" id="ARBA00022692"/>
    </source>
</evidence>
<dbReference type="InterPro" id="IPR023298">
    <property type="entry name" value="ATPase_P-typ_TM_dom_sf"/>
</dbReference>
<evidence type="ECO:0000256" key="9">
    <source>
        <dbReference type="ARBA" id="ARBA00022842"/>
    </source>
</evidence>
<evidence type="ECO:0000256" key="6">
    <source>
        <dbReference type="ARBA" id="ARBA00022741"/>
    </source>
</evidence>
<keyword evidence="6" id="KW-0547">Nucleotide-binding</keyword>
<dbReference type="OrthoDB" id="445886at2759"/>
<organism evidence="16 17">
    <name type="scientific">Symbiodinium microadriaticum</name>
    <name type="common">Dinoflagellate</name>
    <name type="synonym">Zooxanthella microadriatica</name>
    <dbReference type="NCBI Taxonomy" id="2951"/>
    <lineage>
        <taxon>Eukaryota</taxon>
        <taxon>Sar</taxon>
        <taxon>Alveolata</taxon>
        <taxon>Dinophyceae</taxon>
        <taxon>Suessiales</taxon>
        <taxon>Symbiodiniaceae</taxon>
        <taxon>Symbiodinium</taxon>
    </lineage>
</organism>
<proteinExistence type="predicted"/>
<reference evidence="16 17" key="1">
    <citation type="submission" date="2016-02" db="EMBL/GenBank/DDBJ databases">
        <title>Genome analysis of coral dinoflagellate symbionts highlights evolutionary adaptations to a symbiotic lifestyle.</title>
        <authorList>
            <person name="Aranda M."/>
            <person name="Li Y."/>
            <person name="Liew Y.J."/>
            <person name="Baumgarten S."/>
            <person name="Simakov O."/>
            <person name="Wilson M."/>
            <person name="Piel J."/>
            <person name="Ashoor H."/>
            <person name="Bougouffa S."/>
            <person name="Bajic V.B."/>
            <person name="Ryu T."/>
            <person name="Ravasi T."/>
            <person name="Bayer T."/>
            <person name="Micklem G."/>
            <person name="Kim H."/>
            <person name="Bhak J."/>
            <person name="Lajeunesse T.C."/>
            <person name="Voolstra C.R."/>
        </authorList>
    </citation>
    <scope>NUCLEOTIDE SEQUENCE [LARGE SCALE GENOMIC DNA]</scope>
    <source>
        <strain evidence="16 17">CCMP2467</strain>
    </source>
</reference>
<evidence type="ECO:0000256" key="12">
    <source>
        <dbReference type="ARBA" id="ARBA00023065"/>
    </source>
</evidence>
<keyword evidence="12" id="KW-0406">Ion transport</keyword>
<keyword evidence="4" id="KW-0109">Calcium transport</keyword>
<gene>
    <name evidence="16" type="primary">ATP6</name>
    <name evidence="16" type="ORF">AK812_SmicGene27533</name>
</gene>